<accession>A0A7D5E6T8</accession>
<dbReference type="Proteomes" id="UP000509594">
    <property type="component" value="Chromosome"/>
</dbReference>
<reference evidence="2 3" key="1">
    <citation type="submission" date="2020-06" db="EMBL/GenBank/DDBJ databases">
        <title>Methanolobus halotolerans sp. nov., isolated from a saline lake Tus in Siberia.</title>
        <authorList>
            <person name="Shen Y."/>
            <person name="Chen S.-C."/>
            <person name="Lai M.-C."/>
            <person name="Huang H.-H."/>
            <person name="Chiu H.-H."/>
            <person name="Tang S.-L."/>
            <person name="Rogozin D.Y."/>
            <person name="Degermendzhy A.G."/>
        </authorList>
    </citation>
    <scope>NUCLEOTIDE SEQUENCE [LARGE SCALE GENOMIC DNA]</scope>
    <source>
        <strain evidence="2 3">DSM 21339</strain>
    </source>
</reference>
<feature type="compositionally biased region" description="Polar residues" evidence="1">
    <location>
        <begin position="1"/>
        <end position="19"/>
    </location>
</feature>
<feature type="region of interest" description="Disordered" evidence="1">
    <location>
        <begin position="1"/>
        <end position="27"/>
    </location>
</feature>
<dbReference type="OrthoDB" id="71067at2157"/>
<proteinExistence type="predicted"/>
<dbReference type="RefSeq" id="WP_176964201.1">
    <property type="nucleotide sequence ID" value="NZ_CP058215.1"/>
</dbReference>
<dbReference type="GeneID" id="55820424"/>
<dbReference type="KEGG" id="mzi:HWN40_02075"/>
<dbReference type="EMBL" id="CP058215">
    <property type="protein sequence ID" value="QLC49138.1"/>
    <property type="molecule type" value="Genomic_DNA"/>
</dbReference>
<organism evidence="2 3">
    <name type="scientific">Methanolobus zinderi</name>
    <dbReference type="NCBI Taxonomy" id="536044"/>
    <lineage>
        <taxon>Archaea</taxon>
        <taxon>Methanobacteriati</taxon>
        <taxon>Methanobacteriota</taxon>
        <taxon>Stenosarchaea group</taxon>
        <taxon>Methanomicrobia</taxon>
        <taxon>Methanosarcinales</taxon>
        <taxon>Methanosarcinaceae</taxon>
        <taxon>Methanolobus</taxon>
    </lineage>
</organism>
<keyword evidence="3" id="KW-1185">Reference proteome</keyword>
<dbReference type="AlphaFoldDB" id="A0A7D5E6T8"/>
<evidence type="ECO:0000313" key="2">
    <source>
        <dbReference type="EMBL" id="QLC49138.1"/>
    </source>
</evidence>
<sequence length="71" mass="8432">MRRCNNSGKNSRQTKSNATTRRRRHSPSYRRILDDMIILPLAFLLVKVIISEPVMKECRFKAEQELTRNKK</sequence>
<gene>
    <name evidence="2" type="ORF">HWN40_02075</name>
</gene>
<evidence type="ECO:0000313" key="3">
    <source>
        <dbReference type="Proteomes" id="UP000509594"/>
    </source>
</evidence>
<evidence type="ECO:0000256" key="1">
    <source>
        <dbReference type="SAM" id="MobiDB-lite"/>
    </source>
</evidence>
<protein>
    <submittedName>
        <fullName evidence="2">Uncharacterized protein</fullName>
    </submittedName>
</protein>
<name>A0A7D5E6T8_9EURY</name>